<dbReference type="GeneID" id="87955589"/>
<keyword evidence="3" id="KW-0547">Nucleotide-binding</keyword>
<dbReference type="HAMAP" id="MF_00185">
    <property type="entry name" value="IPP_trans"/>
    <property type="match status" value="1"/>
</dbReference>
<protein>
    <recommendedName>
        <fullName evidence="8">tRNA dimethylallyltransferase</fullName>
    </recommendedName>
</protein>
<proteinExistence type="inferred from homology"/>
<gene>
    <name evidence="6" type="ORF">IL334_003458</name>
</gene>
<dbReference type="InterPro" id="IPR027417">
    <property type="entry name" value="P-loop_NTPase"/>
</dbReference>
<dbReference type="SUPFAM" id="SSF52540">
    <property type="entry name" value="P-loop containing nucleoside triphosphate hydrolases"/>
    <property type="match status" value="1"/>
</dbReference>
<organism evidence="6 7">
    <name type="scientific">Kwoniella shivajii</name>
    <dbReference type="NCBI Taxonomy" id="564305"/>
    <lineage>
        <taxon>Eukaryota</taxon>
        <taxon>Fungi</taxon>
        <taxon>Dikarya</taxon>
        <taxon>Basidiomycota</taxon>
        <taxon>Agaricomycotina</taxon>
        <taxon>Tremellomycetes</taxon>
        <taxon>Tremellales</taxon>
        <taxon>Cryptococcaceae</taxon>
        <taxon>Kwoniella</taxon>
    </lineage>
</organism>
<dbReference type="InterPro" id="IPR018022">
    <property type="entry name" value="IPT"/>
</dbReference>
<evidence type="ECO:0008006" key="8">
    <source>
        <dbReference type="Google" id="ProtNLM"/>
    </source>
</evidence>
<dbReference type="PANTHER" id="PTHR11088">
    <property type="entry name" value="TRNA DIMETHYLALLYLTRANSFERASE"/>
    <property type="match status" value="1"/>
</dbReference>
<comment type="similarity">
    <text evidence="1">Belongs to the IPP transferase family.</text>
</comment>
<evidence type="ECO:0000256" key="4">
    <source>
        <dbReference type="ARBA" id="ARBA00022840"/>
    </source>
</evidence>
<evidence type="ECO:0000256" key="2">
    <source>
        <dbReference type="ARBA" id="ARBA00022679"/>
    </source>
</evidence>
<dbReference type="RefSeq" id="XP_062791239.1">
    <property type="nucleotide sequence ID" value="XM_062935188.1"/>
</dbReference>
<keyword evidence="4" id="KW-0067">ATP-binding</keyword>
<evidence type="ECO:0000256" key="1">
    <source>
        <dbReference type="ARBA" id="ARBA00005842"/>
    </source>
</evidence>
<keyword evidence="7" id="KW-1185">Reference proteome</keyword>
<dbReference type="Proteomes" id="UP001329825">
    <property type="component" value="Chromosome 4"/>
</dbReference>
<evidence type="ECO:0000313" key="6">
    <source>
        <dbReference type="EMBL" id="WRT66499.1"/>
    </source>
</evidence>
<evidence type="ECO:0000256" key="3">
    <source>
        <dbReference type="ARBA" id="ARBA00022741"/>
    </source>
</evidence>
<dbReference type="Gene3D" id="3.40.50.300">
    <property type="entry name" value="P-loop containing nucleotide triphosphate hydrolases"/>
    <property type="match status" value="1"/>
</dbReference>
<reference evidence="6 7" key="1">
    <citation type="submission" date="2024-01" db="EMBL/GenBank/DDBJ databases">
        <title>Comparative genomics of Cryptococcus and Kwoniella reveals pathogenesis evolution and contrasting modes of karyotype evolution via chromosome fusion or intercentromeric recombination.</title>
        <authorList>
            <person name="Coelho M.A."/>
            <person name="David-Palma M."/>
            <person name="Shea T."/>
            <person name="Bowers K."/>
            <person name="McGinley-Smith S."/>
            <person name="Mohammad A.W."/>
            <person name="Gnirke A."/>
            <person name="Yurkov A.M."/>
            <person name="Nowrousian M."/>
            <person name="Sun S."/>
            <person name="Cuomo C.A."/>
            <person name="Heitman J."/>
        </authorList>
    </citation>
    <scope>NUCLEOTIDE SEQUENCE [LARGE SCALE GENOMIC DNA]</scope>
    <source>
        <strain evidence="6">CBS 11374</strain>
    </source>
</reference>
<feature type="compositionally biased region" description="Low complexity" evidence="5">
    <location>
        <begin position="196"/>
        <end position="217"/>
    </location>
</feature>
<sequence length="542" mass="60220">MSFASSPATRNIVAVIGTTGVGKSNLAVSLAHSLIRSSPGSANDELPCLVSTERRQPAVVLSADSMQLYKGLDVITNKVTLAEMEGVEHWGLDMVTPGHGGSWEVGKWCNEADKKIASMAASDLPIICGGTHYFVQHFLFPPPELSFTRSASPSKGKAPLRWTPPRSRPPVPDTMDLELITLLDTFWTSDPQWPTSSSADKVNSSSAGPSHPSSSRPTISEDSQLLLLHQLLCIVDPKEGRRWHWRDGRKVRRGIERWWERGGTVSPEVMEDVAEDNSADKGRKARFRTLIFWVYEPLDTLRPRLDKRVDQMVENGLLKEIAELRIIAEAAYGTADATDHTEGIFQSIGYKEFASLPLPQSQPEAHPSYRPALERTKISTHQYAKSQLKWIQKQLLPAAQEARALGGDVYVYVVNGGERGVAPSVKVLNAFLNGEALPSPEHVGHEAASELLKVLDDHLDIRVPNTADRQDLNARRDCEPCSLPDRPYSLSLKEWDTHVKSRNANPVKRDKAEWIAHLKAQGEAKRLEREKVKEELAVTDRE</sequence>
<evidence type="ECO:0000313" key="7">
    <source>
        <dbReference type="Proteomes" id="UP001329825"/>
    </source>
</evidence>
<dbReference type="Pfam" id="PF01715">
    <property type="entry name" value="IPPT"/>
    <property type="match status" value="2"/>
</dbReference>
<accession>A0ABZ1CZD2</accession>
<dbReference type="InterPro" id="IPR039657">
    <property type="entry name" value="Dimethylallyltransferase"/>
</dbReference>
<feature type="region of interest" description="Disordered" evidence="5">
    <location>
        <begin position="150"/>
        <end position="173"/>
    </location>
</feature>
<keyword evidence="2" id="KW-0808">Transferase</keyword>
<feature type="region of interest" description="Disordered" evidence="5">
    <location>
        <begin position="194"/>
        <end position="219"/>
    </location>
</feature>
<evidence type="ECO:0000256" key="5">
    <source>
        <dbReference type="SAM" id="MobiDB-lite"/>
    </source>
</evidence>
<dbReference type="EMBL" id="CP141884">
    <property type="protein sequence ID" value="WRT66499.1"/>
    <property type="molecule type" value="Genomic_DNA"/>
</dbReference>
<name>A0ABZ1CZD2_9TREE</name>
<dbReference type="PANTHER" id="PTHR11088:SF89">
    <property type="entry name" value="TRNA DIMETHYLALLYLTRANSFERASE"/>
    <property type="match status" value="1"/>
</dbReference>